<comment type="caution">
    <text evidence="2">The sequence shown here is derived from an EMBL/GenBank/DDBJ whole genome shotgun (WGS) entry which is preliminary data.</text>
</comment>
<keyword evidence="1" id="KW-0812">Transmembrane</keyword>
<accession>A0A9P4NHW5</accession>
<protein>
    <submittedName>
        <fullName evidence="2">Uncharacterized protein</fullName>
    </submittedName>
</protein>
<gene>
    <name evidence="2" type="ORF">EJ08DRAFT_480465</name>
</gene>
<keyword evidence="3" id="KW-1185">Reference proteome</keyword>
<evidence type="ECO:0000313" key="3">
    <source>
        <dbReference type="Proteomes" id="UP000800235"/>
    </source>
</evidence>
<reference evidence="2" key="1">
    <citation type="journal article" date="2020" name="Stud. Mycol.">
        <title>101 Dothideomycetes genomes: a test case for predicting lifestyles and emergence of pathogens.</title>
        <authorList>
            <person name="Haridas S."/>
            <person name="Albert R."/>
            <person name="Binder M."/>
            <person name="Bloem J."/>
            <person name="Labutti K."/>
            <person name="Salamov A."/>
            <person name="Andreopoulos B."/>
            <person name="Baker S."/>
            <person name="Barry K."/>
            <person name="Bills G."/>
            <person name="Bluhm B."/>
            <person name="Cannon C."/>
            <person name="Castanera R."/>
            <person name="Culley D."/>
            <person name="Daum C."/>
            <person name="Ezra D."/>
            <person name="Gonzalez J."/>
            <person name="Henrissat B."/>
            <person name="Kuo A."/>
            <person name="Liang C."/>
            <person name="Lipzen A."/>
            <person name="Lutzoni F."/>
            <person name="Magnuson J."/>
            <person name="Mondo S."/>
            <person name="Nolan M."/>
            <person name="Ohm R."/>
            <person name="Pangilinan J."/>
            <person name="Park H.-J."/>
            <person name="Ramirez L."/>
            <person name="Alfaro M."/>
            <person name="Sun H."/>
            <person name="Tritt A."/>
            <person name="Yoshinaga Y."/>
            <person name="Zwiers L.-H."/>
            <person name="Turgeon B."/>
            <person name="Goodwin S."/>
            <person name="Spatafora J."/>
            <person name="Crous P."/>
            <person name="Grigoriev I."/>
        </authorList>
    </citation>
    <scope>NUCLEOTIDE SEQUENCE</scope>
    <source>
        <strain evidence="2">CBS 130266</strain>
    </source>
</reference>
<keyword evidence="1" id="KW-1133">Transmembrane helix</keyword>
<sequence>MSKTKESRRKRYLNTICIVLFKLDLLLLCGLMALLDTSRDPIHSINTRHFLKMPRITLQLCFHSHHKTRFSDTNKPFPDRIPQLS</sequence>
<organism evidence="2 3">
    <name type="scientific">Tothia fuscella</name>
    <dbReference type="NCBI Taxonomy" id="1048955"/>
    <lineage>
        <taxon>Eukaryota</taxon>
        <taxon>Fungi</taxon>
        <taxon>Dikarya</taxon>
        <taxon>Ascomycota</taxon>
        <taxon>Pezizomycotina</taxon>
        <taxon>Dothideomycetes</taxon>
        <taxon>Pleosporomycetidae</taxon>
        <taxon>Venturiales</taxon>
        <taxon>Cylindrosympodiaceae</taxon>
        <taxon>Tothia</taxon>
    </lineage>
</organism>
<name>A0A9P4NHW5_9PEZI</name>
<dbReference type="EMBL" id="MU007090">
    <property type="protein sequence ID" value="KAF2422454.1"/>
    <property type="molecule type" value="Genomic_DNA"/>
</dbReference>
<keyword evidence="1" id="KW-0472">Membrane</keyword>
<dbReference type="Proteomes" id="UP000800235">
    <property type="component" value="Unassembled WGS sequence"/>
</dbReference>
<proteinExistence type="predicted"/>
<evidence type="ECO:0000313" key="2">
    <source>
        <dbReference type="EMBL" id="KAF2422454.1"/>
    </source>
</evidence>
<evidence type="ECO:0000256" key="1">
    <source>
        <dbReference type="SAM" id="Phobius"/>
    </source>
</evidence>
<dbReference type="AlphaFoldDB" id="A0A9P4NHW5"/>
<feature type="transmembrane region" description="Helical" evidence="1">
    <location>
        <begin position="12"/>
        <end position="35"/>
    </location>
</feature>